<protein>
    <recommendedName>
        <fullName evidence="4">Pectate lyase</fullName>
    </recommendedName>
</protein>
<dbReference type="AlphaFoldDB" id="A0A6G0SFC8"/>
<reference evidence="2 3" key="1">
    <citation type="submission" date="2018-09" db="EMBL/GenBank/DDBJ databases">
        <title>Genomic investigation of the strawberry pathogen Phytophthora fragariae indicates pathogenicity is determined by transcriptional variation in three key races.</title>
        <authorList>
            <person name="Adams T.M."/>
            <person name="Armitage A.D."/>
            <person name="Sobczyk M.K."/>
            <person name="Bates H.J."/>
            <person name="Dunwell J.M."/>
            <person name="Nellist C.F."/>
            <person name="Harrison R.J."/>
        </authorList>
    </citation>
    <scope>NUCLEOTIDE SEQUENCE [LARGE SCALE GENOMIC DNA]</scope>
    <source>
        <strain evidence="2 3">NOV-77</strain>
    </source>
</reference>
<keyword evidence="1" id="KW-0732">Signal</keyword>
<sequence length="83" mass="8640">MFLKTALLFAGACVAGVLNIATAALANGHDLSSVSIMETAEGAKWISTSGNITTIETIFTEGGMDAVRLRTVVLHSTTVLRTT</sequence>
<accession>A0A6G0SFC8</accession>
<proteinExistence type="predicted"/>
<evidence type="ECO:0000256" key="1">
    <source>
        <dbReference type="SAM" id="SignalP"/>
    </source>
</evidence>
<gene>
    <name evidence="2" type="ORF">PF008_g3045</name>
</gene>
<evidence type="ECO:0000313" key="3">
    <source>
        <dbReference type="Proteomes" id="UP000486351"/>
    </source>
</evidence>
<dbReference type="EMBL" id="QXFY01000089">
    <property type="protein sequence ID" value="KAE9357675.1"/>
    <property type="molecule type" value="Genomic_DNA"/>
</dbReference>
<evidence type="ECO:0000313" key="2">
    <source>
        <dbReference type="EMBL" id="KAE9357675.1"/>
    </source>
</evidence>
<dbReference type="Gene3D" id="3.20.20.80">
    <property type="entry name" value="Glycosidases"/>
    <property type="match status" value="1"/>
</dbReference>
<name>A0A6G0SFC8_9STRA</name>
<evidence type="ECO:0008006" key="4">
    <source>
        <dbReference type="Google" id="ProtNLM"/>
    </source>
</evidence>
<organism evidence="2 3">
    <name type="scientific">Phytophthora fragariae</name>
    <dbReference type="NCBI Taxonomy" id="53985"/>
    <lineage>
        <taxon>Eukaryota</taxon>
        <taxon>Sar</taxon>
        <taxon>Stramenopiles</taxon>
        <taxon>Oomycota</taxon>
        <taxon>Peronosporomycetes</taxon>
        <taxon>Peronosporales</taxon>
        <taxon>Peronosporaceae</taxon>
        <taxon>Phytophthora</taxon>
    </lineage>
</organism>
<dbReference type="Proteomes" id="UP000486351">
    <property type="component" value="Unassembled WGS sequence"/>
</dbReference>
<feature type="chain" id="PRO_5026147771" description="Pectate lyase" evidence="1">
    <location>
        <begin position="16"/>
        <end position="83"/>
    </location>
</feature>
<comment type="caution">
    <text evidence="2">The sequence shown here is derived from an EMBL/GenBank/DDBJ whole genome shotgun (WGS) entry which is preliminary data.</text>
</comment>
<feature type="signal peptide" evidence="1">
    <location>
        <begin position="1"/>
        <end position="15"/>
    </location>
</feature>